<reference evidence="10 11" key="1">
    <citation type="submission" date="2013-04" db="EMBL/GenBank/DDBJ databases">
        <title>The Genome Sequence of Treponema medium ATCC 700293.</title>
        <authorList>
            <consortium name="The Broad Institute Genomics Platform"/>
            <person name="Earl A."/>
            <person name="Ward D."/>
            <person name="Feldgarden M."/>
            <person name="Gevers D."/>
            <person name="Leonetti C."/>
            <person name="Blanton J.M."/>
            <person name="Dewhirst F.E."/>
            <person name="Izard J."/>
            <person name="Walker B."/>
            <person name="Young S."/>
            <person name="Zeng Q."/>
            <person name="Gargeya S."/>
            <person name="Fitzgerald M."/>
            <person name="Haas B."/>
            <person name="Abouelleil A."/>
            <person name="Allen A.W."/>
            <person name="Alvarado L."/>
            <person name="Arachchi H.M."/>
            <person name="Berlin A.M."/>
            <person name="Chapman S.B."/>
            <person name="Gainer-Dewar J."/>
            <person name="Goldberg J."/>
            <person name="Griggs A."/>
            <person name="Gujja S."/>
            <person name="Hansen M."/>
            <person name="Howarth C."/>
            <person name="Imamovic A."/>
            <person name="Ireland A."/>
            <person name="Larimer J."/>
            <person name="McCowan C."/>
            <person name="Murphy C."/>
            <person name="Pearson M."/>
            <person name="Poon T.W."/>
            <person name="Priest M."/>
            <person name="Roberts A."/>
            <person name="Saif S."/>
            <person name="Shea T."/>
            <person name="Sisk P."/>
            <person name="Sykes S."/>
            <person name="Wortman J."/>
            <person name="Nusbaum C."/>
            <person name="Birren B."/>
        </authorList>
    </citation>
    <scope>NUCLEOTIDE SEQUENCE [LARGE SCALE GENOMIC DNA]</scope>
    <source>
        <strain evidence="10 11">ATCC 700293</strain>
    </source>
</reference>
<dbReference type="AlphaFoldDB" id="A0AA87TFC6"/>
<feature type="transmembrane region" description="Helical" evidence="9">
    <location>
        <begin position="78"/>
        <end position="96"/>
    </location>
</feature>
<evidence type="ECO:0000313" key="11">
    <source>
        <dbReference type="Proteomes" id="UP000014634"/>
    </source>
</evidence>
<evidence type="ECO:0000256" key="5">
    <source>
        <dbReference type="ARBA" id="ARBA00022692"/>
    </source>
</evidence>
<dbReference type="Pfam" id="PF05525">
    <property type="entry name" value="Branch_AA_trans"/>
    <property type="match status" value="1"/>
</dbReference>
<dbReference type="NCBIfam" id="TIGR00796">
    <property type="entry name" value="livcs"/>
    <property type="match status" value="1"/>
</dbReference>
<proteinExistence type="inferred from homology"/>
<feature type="transmembrane region" description="Helical" evidence="9">
    <location>
        <begin position="39"/>
        <end position="58"/>
    </location>
</feature>
<evidence type="ECO:0000256" key="9">
    <source>
        <dbReference type="SAM" id="Phobius"/>
    </source>
</evidence>
<dbReference type="GO" id="GO:0015818">
    <property type="term" value="P:isoleucine transport"/>
    <property type="evidence" value="ECO:0007669"/>
    <property type="project" value="TreeGrafter"/>
</dbReference>
<evidence type="ECO:0000313" key="10">
    <source>
        <dbReference type="EMBL" id="EPF29372.1"/>
    </source>
</evidence>
<sequence length="446" mass="47588">MKKGLRDCIIVGFALFAMFFGAGNLIFPPLLGFMTGSKWFITFIAFSITGICIPILGIFAMGKAGGDVQRFAGKVHPVFANVFGTVIMLGIGPLLALPRTAATTYEIGVLPFTTSLSPVISSIIFFTIVLIFSIKPSKVIDTIGKYLTPVLIIVLAAIVIRAFIAPLGPLENPPPQNFFLKGFLEGYQTMDALAAMLFATIIINNIKERGYSDRKSLLKINLSAGLIAAAGLLLVYGGLLHAGASASQVFPKNISRTALLINICASLWGQVGTAILSLSIAFACITTAIGLTATAGHFFKKLFNNKVSYEAIVIVVSVFSCWLANYGVENIIRYSVPLLEALYPVCILLTIMNLLDDYIPNRYYYVGGTVGTLLVSCLQAFASTEGIVNDFFRLFGAKPISFAGLAALLQKLPLSGIGVAWLIPAIIGAFLFGLLGGKGKAAKQIT</sequence>
<feature type="transmembrane region" description="Helical" evidence="9">
    <location>
        <begin position="218"/>
        <end position="239"/>
    </location>
</feature>
<keyword evidence="3" id="KW-0813">Transport</keyword>
<accession>A0AA87TFC6</accession>
<keyword evidence="7 9" id="KW-1133">Transmembrane helix</keyword>
<evidence type="ECO:0000256" key="7">
    <source>
        <dbReference type="ARBA" id="ARBA00022989"/>
    </source>
</evidence>
<dbReference type="GO" id="GO:0015190">
    <property type="term" value="F:L-leucine transmembrane transporter activity"/>
    <property type="evidence" value="ECO:0007669"/>
    <property type="project" value="TreeGrafter"/>
</dbReference>
<feature type="transmembrane region" description="Helical" evidence="9">
    <location>
        <begin position="363"/>
        <end position="382"/>
    </location>
</feature>
<keyword evidence="5 9" id="KW-0812">Transmembrane</keyword>
<dbReference type="InterPro" id="IPR004685">
    <property type="entry name" value="Brnchd-chn_aa_trnsp_Livcs"/>
</dbReference>
<feature type="transmembrane region" description="Helical" evidence="9">
    <location>
        <begin position="7"/>
        <end position="27"/>
    </location>
</feature>
<evidence type="ECO:0000256" key="8">
    <source>
        <dbReference type="ARBA" id="ARBA00023136"/>
    </source>
</evidence>
<keyword evidence="8 9" id="KW-0472">Membrane</keyword>
<comment type="similarity">
    <text evidence="2">Belongs to the branched chain amino acid transporter family.</text>
</comment>
<evidence type="ECO:0000256" key="4">
    <source>
        <dbReference type="ARBA" id="ARBA00022475"/>
    </source>
</evidence>
<protein>
    <submittedName>
        <fullName evidence="10">Branched-chain amino acid transport system II carrier protein</fullName>
    </submittedName>
</protein>
<dbReference type="GO" id="GO:0015820">
    <property type="term" value="P:L-leucine transport"/>
    <property type="evidence" value="ECO:0007669"/>
    <property type="project" value="TreeGrafter"/>
</dbReference>
<evidence type="ECO:0000256" key="1">
    <source>
        <dbReference type="ARBA" id="ARBA00004651"/>
    </source>
</evidence>
<dbReference type="GO" id="GO:0005304">
    <property type="term" value="F:L-valine transmembrane transporter activity"/>
    <property type="evidence" value="ECO:0007669"/>
    <property type="project" value="TreeGrafter"/>
</dbReference>
<keyword evidence="4" id="KW-1003">Cell membrane</keyword>
<comment type="subcellular location">
    <subcellularLocation>
        <location evidence="1">Cell membrane</location>
        <topology evidence="1">Multi-pass membrane protein</topology>
    </subcellularLocation>
</comment>
<feature type="transmembrane region" description="Helical" evidence="9">
    <location>
        <begin position="331"/>
        <end position="351"/>
    </location>
</feature>
<dbReference type="GO" id="GO:0005886">
    <property type="term" value="C:plasma membrane"/>
    <property type="evidence" value="ECO:0007669"/>
    <property type="project" value="UniProtKB-SubCell"/>
</dbReference>
<evidence type="ECO:0000256" key="2">
    <source>
        <dbReference type="ARBA" id="ARBA00008540"/>
    </source>
</evidence>
<organism evidence="10 11">
    <name type="scientific">Treponema medium ATCC 700293</name>
    <dbReference type="NCBI Taxonomy" id="1125700"/>
    <lineage>
        <taxon>Bacteria</taxon>
        <taxon>Pseudomonadati</taxon>
        <taxon>Spirochaetota</taxon>
        <taxon>Spirochaetia</taxon>
        <taxon>Spirochaetales</taxon>
        <taxon>Treponemataceae</taxon>
        <taxon>Treponema</taxon>
    </lineage>
</organism>
<comment type="caution">
    <text evidence="10">The sequence shown here is derived from an EMBL/GenBank/DDBJ whole genome shotgun (WGS) entry which is preliminary data.</text>
</comment>
<feature type="transmembrane region" description="Helical" evidence="9">
    <location>
        <begin position="187"/>
        <end position="206"/>
    </location>
</feature>
<feature type="transmembrane region" description="Helical" evidence="9">
    <location>
        <begin position="414"/>
        <end position="435"/>
    </location>
</feature>
<evidence type="ECO:0000256" key="3">
    <source>
        <dbReference type="ARBA" id="ARBA00022448"/>
    </source>
</evidence>
<dbReference type="RefSeq" id="WP_016522849.1">
    <property type="nucleotide sequence ID" value="NZ_KE332517.1"/>
</dbReference>
<dbReference type="GO" id="GO:0015188">
    <property type="term" value="F:L-isoleucine transmembrane transporter activity"/>
    <property type="evidence" value="ECO:0007669"/>
    <property type="project" value="TreeGrafter"/>
</dbReference>
<gene>
    <name evidence="10" type="ORF">HMPREF9195_00882</name>
</gene>
<dbReference type="EMBL" id="ATFE01000005">
    <property type="protein sequence ID" value="EPF29372.1"/>
    <property type="molecule type" value="Genomic_DNA"/>
</dbReference>
<dbReference type="PANTHER" id="PTHR30588">
    <property type="entry name" value="BRANCHED-CHAIN AMINO ACID TRANSPORT SYSTEM 2 CARRIER PROTEIN"/>
    <property type="match status" value="1"/>
</dbReference>
<name>A0AA87TFC6_TREMD</name>
<feature type="transmembrane region" description="Helical" evidence="9">
    <location>
        <begin position="275"/>
        <end position="295"/>
    </location>
</feature>
<feature type="transmembrane region" description="Helical" evidence="9">
    <location>
        <begin position="116"/>
        <end position="134"/>
    </location>
</feature>
<evidence type="ECO:0000256" key="6">
    <source>
        <dbReference type="ARBA" id="ARBA00022970"/>
    </source>
</evidence>
<feature type="transmembrane region" description="Helical" evidence="9">
    <location>
        <begin position="307"/>
        <end position="325"/>
    </location>
</feature>
<feature type="transmembrane region" description="Helical" evidence="9">
    <location>
        <begin position="146"/>
        <end position="167"/>
    </location>
</feature>
<dbReference type="PANTHER" id="PTHR30588:SF0">
    <property type="entry name" value="BRANCHED-CHAIN AMINO ACID PERMEASE BRNQ"/>
    <property type="match status" value="1"/>
</dbReference>
<dbReference type="Proteomes" id="UP000014634">
    <property type="component" value="Unassembled WGS sequence"/>
</dbReference>
<keyword evidence="6" id="KW-0029">Amino-acid transport</keyword>